<evidence type="ECO:0000313" key="3">
    <source>
        <dbReference type="Proteomes" id="UP000008022"/>
    </source>
</evidence>
<evidence type="ECO:0000256" key="1">
    <source>
        <dbReference type="SAM" id="MobiDB-lite"/>
    </source>
</evidence>
<dbReference type="Gramene" id="ORUFI03G07770.3">
    <property type="protein sequence ID" value="ORUFI03G07770.3"/>
    <property type="gene ID" value="ORUFI03G07770"/>
</dbReference>
<organism evidence="2 3">
    <name type="scientific">Oryza rufipogon</name>
    <name type="common">Brownbeard rice</name>
    <name type="synonym">Asian wild rice</name>
    <dbReference type="NCBI Taxonomy" id="4529"/>
    <lineage>
        <taxon>Eukaryota</taxon>
        <taxon>Viridiplantae</taxon>
        <taxon>Streptophyta</taxon>
        <taxon>Embryophyta</taxon>
        <taxon>Tracheophyta</taxon>
        <taxon>Spermatophyta</taxon>
        <taxon>Magnoliopsida</taxon>
        <taxon>Liliopsida</taxon>
        <taxon>Poales</taxon>
        <taxon>Poaceae</taxon>
        <taxon>BOP clade</taxon>
        <taxon>Oryzoideae</taxon>
        <taxon>Oryzeae</taxon>
        <taxon>Oryzinae</taxon>
        <taxon>Oryza</taxon>
    </lineage>
</organism>
<dbReference type="Proteomes" id="UP000008022">
    <property type="component" value="Unassembled WGS sequence"/>
</dbReference>
<dbReference type="EnsemblPlants" id="ORUFI03G07770.3">
    <property type="protein sequence ID" value="ORUFI03G07770.3"/>
    <property type="gene ID" value="ORUFI03G07770"/>
</dbReference>
<keyword evidence="3" id="KW-1185">Reference proteome</keyword>
<sequence>MGCFPAVPSLALSRTLPSSAPAVTSPPIGSVDPQSLPPLPQLDERISMPICIKDAILAKLVMV</sequence>
<proteinExistence type="predicted"/>
<protein>
    <submittedName>
        <fullName evidence="2">Uncharacterized protein</fullName>
    </submittedName>
</protein>
<reference evidence="2" key="2">
    <citation type="submission" date="2015-06" db="UniProtKB">
        <authorList>
            <consortium name="EnsemblPlants"/>
        </authorList>
    </citation>
    <scope>IDENTIFICATION</scope>
</reference>
<evidence type="ECO:0000313" key="2">
    <source>
        <dbReference type="EnsemblPlants" id="ORUFI03G07770.3"/>
    </source>
</evidence>
<reference evidence="3" key="1">
    <citation type="submission" date="2013-06" db="EMBL/GenBank/DDBJ databases">
        <authorList>
            <person name="Zhao Q."/>
        </authorList>
    </citation>
    <scope>NUCLEOTIDE SEQUENCE</scope>
    <source>
        <strain evidence="3">cv. W1943</strain>
    </source>
</reference>
<dbReference type="HOGENOM" id="CLU_193279_0_0_1"/>
<name>A0A0E0NRA7_ORYRU</name>
<accession>A0A0E0NRA7</accession>
<dbReference type="AlphaFoldDB" id="A0A0E0NRA7"/>
<feature type="region of interest" description="Disordered" evidence="1">
    <location>
        <begin position="17"/>
        <end position="41"/>
    </location>
</feature>